<evidence type="ECO:0000313" key="2">
    <source>
        <dbReference type="EMBL" id="KAK9971826.1"/>
    </source>
</evidence>
<feature type="compositionally biased region" description="Basic and acidic residues" evidence="1">
    <location>
        <begin position="1274"/>
        <end position="1294"/>
    </location>
</feature>
<reference evidence="2 3" key="1">
    <citation type="submission" date="2024-05" db="EMBL/GenBank/DDBJ databases">
        <title>A high-quality chromosomal-level genome assembly of Topmouth culter (Culter alburnus).</title>
        <authorList>
            <person name="Zhao H."/>
        </authorList>
    </citation>
    <scope>NUCLEOTIDE SEQUENCE [LARGE SCALE GENOMIC DNA]</scope>
    <source>
        <strain evidence="2">CATC2023</strain>
        <tissue evidence="2">Muscle</tissue>
    </source>
</reference>
<comment type="caution">
    <text evidence="2">The sequence shown here is derived from an EMBL/GenBank/DDBJ whole genome shotgun (WGS) entry which is preliminary data.</text>
</comment>
<dbReference type="PANTHER" id="PTHR38004:SF1">
    <property type="entry name" value="PROLINE-RICH PROTEIN 33"/>
    <property type="match status" value="1"/>
</dbReference>
<feature type="compositionally biased region" description="Polar residues" evidence="1">
    <location>
        <begin position="1471"/>
        <end position="1482"/>
    </location>
</feature>
<evidence type="ECO:0000256" key="1">
    <source>
        <dbReference type="SAM" id="MobiDB-lite"/>
    </source>
</evidence>
<feature type="compositionally biased region" description="Polar residues" evidence="1">
    <location>
        <begin position="921"/>
        <end position="936"/>
    </location>
</feature>
<organism evidence="2 3">
    <name type="scientific">Culter alburnus</name>
    <name type="common">Topmouth culter</name>
    <dbReference type="NCBI Taxonomy" id="194366"/>
    <lineage>
        <taxon>Eukaryota</taxon>
        <taxon>Metazoa</taxon>
        <taxon>Chordata</taxon>
        <taxon>Craniata</taxon>
        <taxon>Vertebrata</taxon>
        <taxon>Euteleostomi</taxon>
        <taxon>Actinopterygii</taxon>
        <taxon>Neopterygii</taxon>
        <taxon>Teleostei</taxon>
        <taxon>Ostariophysi</taxon>
        <taxon>Cypriniformes</taxon>
        <taxon>Xenocyprididae</taxon>
        <taxon>Xenocypridinae</taxon>
        <taxon>Culter</taxon>
    </lineage>
</organism>
<sequence length="1482" mass="162003">MSCCSVLLILPHRTHTELDPARRTLNCTAILAQISIISLFWPHCVEMLMALSYGSQPNLLPQQYPPPLLPKPGRDNARLQKLLKKSGKKKVGSSSQTPIPFRSNLSPVNEASPDLEHSDHSTPPRTPETPLFSKTLESRYSSPYLYPANSTYYSSTPTLSAQSYSYPARSLEHQIAPLYTCSSILFDDDSEQATDTNPDTSFEIAFSQKLQSSSSRVRTAHGTFGEQQTYQDSVQIQAAPLAPVRPPAPNLTSACALGAQTQPSISQVPVSQSNVEGYKNVAPALITHTPLTNSHVMETAGSQFKTFTMEKIAAFPQTRIYTPKTSFYEISKPPIQDSWACASAFQGEIPSNAKHPVTDVKQNPGTRYEVQKPSSQMNTHVFEASADNQPSYAFNSTLSSTIEAAVSTEAHQGPTPQNHWLQPPSSFSVKAQSAAVDHDDGLKKIAVDKIMNSIPNGVVFATGLKPFISHAYSEECLTPKISKCEVSLSKTLAEASKSSSRACEVLTSTVPQEYPMTKTETSETCIMTPAKSVPTDVSQETSMPAPSRNYQTPSTPLYWSPRPPARFVGNQKPLQNETNVSKRKSTYYGLTPAEYVAYGGIKVNSLGDLSISKPEVPEDRKNMTHENYMSKTPTKTSQQMLSIKSDFNAEKSSADSEALQTSVAVLPSQIAMTNQAKVLVTDKAEIETINNPTSEIADPSLKEQETIPGVQPRPPALNPEDAMYHVLQNTPLRMAVNPTAVAEAPRQLISGSTDTPPFAAEGKKMPTYPFPPVQSNIPNSNITGLLTKNFLSVQNIPLQTVQSENAHRSIYPTESFNPASVKMMQSHVSANQEQKTMPCFSKCSLETYSAICDSSSAIITGNQLHNITNTNNEGFPVNKIATKSTNITDSRMPSADTRSYTKVPPDIKPSALSKPEETKSTAHSRLGSSNFTAPSKTEITRHEASYMSNPANPVVLPKSDIFNHQSPPKTDIFNTASPSKPEASQLANTSVVHAKPGANKTEVLLNPNSTPPSLKSTTKMNKNTEETKGQPMQKHDNNMESILSPSNKRNTLSKIPSDGQIFSPAPYSEALVTHLAMDKSSKQDNGIEDLIPLSGVIKDPSIDLESAMQDSNKTNTDFKAAAKVKVESESINPTTLQSNSKAAIKPSNNVHQDTKSNMDSVQSKSLKSDTQKALPCSNVKTFRKAPSAENSLAAMLLKAAKSLPLSSSEESCAKSQTEAKASNMDLKAQHIPAQDCITDAEVKVLKSDTSKPQKCSKDALATERQNEAVDTDDDKFSKETSSEPTPDDQKRLNEPKGAQKPKGLKAKLSGWTRLKKHMVVEPDAPNFPEPDEEKNAQKADIKISSEDKSARAREESSSGQDMVKKKDEPRVTKMWDAVLFHMFATKENIMKQIHSNKSEEERKNIEKDGQLVPSFVHRLPILLYSPRFNARKLKEAAAKPLNKIATAFERGLLNRKQKGEEPKDFNRTAKGFNTSTGKMADV</sequence>
<dbReference type="EMBL" id="JAWDJR010000007">
    <property type="protein sequence ID" value="KAK9971826.1"/>
    <property type="molecule type" value="Genomic_DNA"/>
</dbReference>
<name>A0AAW2ADX7_CULAL</name>
<protein>
    <submittedName>
        <fullName evidence="2">Uncharacterized protein</fullName>
    </submittedName>
</protein>
<accession>A0AAW2ADX7</accession>
<feature type="compositionally biased region" description="Polar residues" evidence="1">
    <location>
        <begin position="1131"/>
        <end position="1165"/>
    </location>
</feature>
<gene>
    <name evidence="2" type="ORF">ABG768_025173</name>
</gene>
<feature type="region of interest" description="Disordered" evidence="1">
    <location>
        <begin position="1453"/>
        <end position="1482"/>
    </location>
</feature>
<feature type="region of interest" description="Disordered" evidence="1">
    <location>
        <begin position="1001"/>
        <end position="1057"/>
    </location>
</feature>
<feature type="compositionally biased region" description="Basic and acidic residues" evidence="1">
    <location>
        <begin position="1022"/>
        <end position="1038"/>
    </location>
</feature>
<feature type="compositionally biased region" description="Polar residues" evidence="1">
    <location>
        <begin position="1039"/>
        <end position="1054"/>
    </location>
</feature>
<feature type="region of interest" description="Disordered" evidence="1">
    <location>
        <begin position="1245"/>
        <end position="1368"/>
    </location>
</feature>
<feature type="compositionally biased region" description="Basic and acidic residues" evidence="1">
    <location>
        <begin position="1245"/>
        <end position="1267"/>
    </location>
</feature>
<dbReference type="Pfam" id="PF15485">
    <property type="entry name" value="DUF4643"/>
    <property type="match status" value="1"/>
</dbReference>
<feature type="region of interest" description="Disordered" evidence="1">
    <location>
        <begin position="888"/>
        <end position="936"/>
    </location>
</feature>
<dbReference type="PANTHER" id="PTHR38004">
    <property type="entry name" value="PROLINE-RICH PROTEIN 33"/>
    <property type="match status" value="1"/>
</dbReference>
<feature type="region of interest" description="Disordered" evidence="1">
    <location>
        <begin position="533"/>
        <end position="560"/>
    </location>
</feature>
<feature type="compositionally biased region" description="Polar residues" evidence="1">
    <location>
        <begin position="888"/>
        <end position="900"/>
    </location>
</feature>
<evidence type="ECO:0000313" key="3">
    <source>
        <dbReference type="Proteomes" id="UP001479290"/>
    </source>
</evidence>
<feature type="region of interest" description="Disordered" evidence="1">
    <location>
        <begin position="84"/>
        <end position="133"/>
    </location>
</feature>
<feature type="compositionally biased region" description="Basic and acidic residues" evidence="1">
    <location>
        <begin position="1333"/>
        <end position="1368"/>
    </location>
</feature>
<dbReference type="Proteomes" id="UP001479290">
    <property type="component" value="Unassembled WGS sequence"/>
</dbReference>
<feature type="compositionally biased region" description="Polar residues" evidence="1">
    <location>
        <begin position="535"/>
        <end position="557"/>
    </location>
</feature>
<feature type="compositionally biased region" description="Basic and acidic residues" evidence="1">
    <location>
        <begin position="1457"/>
        <end position="1467"/>
    </location>
</feature>
<keyword evidence="3" id="KW-1185">Reference proteome</keyword>
<feature type="region of interest" description="Disordered" evidence="1">
    <location>
        <begin position="1131"/>
        <end position="1169"/>
    </location>
</feature>
<dbReference type="InterPro" id="IPR028004">
    <property type="entry name" value="DUF4643"/>
</dbReference>
<proteinExistence type="predicted"/>